<reference evidence="3" key="1">
    <citation type="submission" date="2016-10" db="EMBL/GenBank/DDBJ databases">
        <authorList>
            <person name="Varghese N."/>
            <person name="Submissions S."/>
        </authorList>
    </citation>
    <scope>NUCLEOTIDE SEQUENCE [LARGE SCALE GENOMIC DNA]</scope>
    <source>
        <strain evidence="3">DSM 24740</strain>
    </source>
</reference>
<dbReference type="InterPro" id="IPR038081">
    <property type="entry name" value="CalX-like_sf"/>
</dbReference>
<keyword evidence="3" id="KW-1185">Reference proteome</keyword>
<feature type="domain" description="Endonuclease/exonuclease/phosphatase" evidence="1">
    <location>
        <begin position="599"/>
        <end position="877"/>
    </location>
</feature>
<dbReference type="InterPro" id="IPR005135">
    <property type="entry name" value="Endo/exonuclease/phosphatase"/>
</dbReference>
<dbReference type="InterPro" id="IPR036691">
    <property type="entry name" value="Endo/exonu/phosph_ase_sf"/>
</dbReference>
<dbReference type="NCBIfam" id="NF033681">
    <property type="entry name" value="ExeM_NucH_DNase"/>
    <property type="match status" value="1"/>
</dbReference>
<evidence type="ECO:0000259" key="1">
    <source>
        <dbReference type="Pfam" id="PF03372"/>
    </source>
</evidence>
<dbReference type="GO" id="GO:0003824">
    <property type="term" value="F:catalytic activity"/>
    <property type="evidence" value="ECO:0007669"/>
    <property type="project" value="InterPro"/>
</dbReference>
<dbReference type="PANTHER" id="PTHR42834:SF1">
    <property type="entry name" value="ENDONUCLEASE_EXONUCLEASE_PHOSPHATASE FAMILY PROTEIN (AFU_ORTHOLOGUE AFUA_3G09210)"/>
    <property type="match status" value="1"/>
</dbReference>
<dbReference type="CDD" id="cd04486">
    <property type="entry name" value="YhcR_OBF_like"/>
    <property type="match status" value="1"/>
</dbReference>
<dbReference type="PANTHER" id="PTHR42834">
    <property type="entry name" value="ENDONUCLEASE/EXONUCLEASE/PHOSPHATASE FAMILY PROTEIN (AFU_ORTHOLOGUE AFUA_3G09210)"/>
    <property type="match status" value="1"/>
</dbReference>
<dbReference type="OrthoDB" id="9800417at2"/>
<dbReference type="SUPFAM" id="SSF141072">
    <property type="entry name" value="CalX-like"/>
    <property type="match status" value="1"/>
</dbReference>
<protein>
    <recommendedName>
        <fullName evidence="1">Endonuclease/exonuclease/phosphatase domain-containing protein</fullName>
    </recommendedName>
</protein>
<dbReference type="Proteomes" id="UP000199021">
    <property type="component" value="Unassembled WGS sequence"/>
</dbReference>
<dbReference type="AlphaFoldDB" id="A0A1H8YX95"/>
<sequence length="1064" mass="111444">MVIFSSNQTNHMRAFFFFLAVCLTVSLSAQEVIITGLMDGTQGGSPRALEIYVSGTVNLTGLRLERSANSNNFPDDQLDLTGNYTDEFIYIVNNSADFASAFGSAGDFANVTTDQGLLSVNGNDAFRIINISSGVVIDQTGGEEGDNGAVLYEDGYLYRNDNTGPDGGWVAANWVNFLNVLDGQTFAEMGATVPFGTYSTTPPGPSVSAMANGDLTEPATDGGFTVTLSEAAAGPVTVMYTLGGTATVGDDYSDPGSGSVVIPMGMLSADINIEVEDDMDSEPAEIIEITLTGVSDATFALGGGATINVFDDEPVSATPIHTVQGSGTSSPMTGQTVSIEGIVVGDFQGGTGVGLGGFFVQEEDADADADPSTSEGVWVFDNSAGIDVNVGDLVQVTGVVEESSDLTQINVTGGGATVNIASTGNTLPTAATLDLPVAQESNYESFEGMLTAVADNTYITETFSVGRFGEFTVSEEERLIQFTECNAPDPVALAAYNDAQDLRKLIVDDGRSGDNAFPIILGNGYEVNATNSIRSGTVVTGLTGVIDERFGSYRMQGTDFTLAGGNERPTAAPAVGGNLTVVGMNVLNYFTTLGSRGADNAAEFDRQEAKIVNAICELDADIFGLAEIENNGYGASGALQTLIDAISAECGITYDFVTAPNSGMDQIQVALIYKTSTVEESGTAASLSTPAAVFSSNRIPVAQTFRIIEASNASFGQQVTVCVNHWKSKGGSCGAGDDDTGGAGSCDGTRTDAAIAIRDWLSADPTGSGETDQLVIGDLNAYSQEAPITTMINAGFVNTVRDQNGGSSFPCGSVPSYVFRGEWGSLDHALASATLAAKVTGATPWTVNAPEPTALDYDTQFNDPALYADDFYRFSDHDPIVVGMDLGPALPVELLSFTGQEDNGDVLLQWETATEQATDRFEVQRRDANNDFILIGTVAAAGNSSTPQSYSFTDEEPFSGENAYRLRIIYLDGSEAFSDIVTVEIDPTNSLQLIPLSGGQDYRLSGAPLGTEYLLTDARGAQLSKGSVNAETTDINGNGLPTGVYFLMVRTPNGKAHSFKLMLR</sequence>
<dbReference type="Pfam" id="PF03372">
    <property type="entry name" value="Exo_endo_phos"/>
    <property type="match status" value="1"/>
</dbReference>
<accession>A0A1H8YX95</accession>
<dbReference type="Gene3D" id="3.60.10.10">
    <property type="entry name" value="Endonuclease/exonuclease/phosphatase"/>
    <property type="match status" value="1"/>
</dbReference>
<dbReference type="InParanoid" id="A0A1H8YX95"/>
<dbReference type="STRING" id="478744.SAMN05444359_10161"/>
<name>A0A1H8YX95_9BACT</name>
<dbReference type="EMBL" id="FOFB01000001">
    <property type="protein sequence ID" value="SEP56706.1"/>
    <property type="molecule type" value="Genomic_DNA"/>
</dbReference>
<dbReference type="InterPro" id="IPR047971">
    <property type="entry name" value="ExeM-like"/>
</dbReference>
<evidence type="ECO:0000313" key="3">
    <source>
        <dbReference type="Proteomes" id="UP000199021"/>
    </source>
</evidence>
<dbReference type="Gene3D" id="2.60.40.2030">
    <property type="match status" value="1"/>
</dbReference>
<dbReference type="SUPFAM" id="SSF56219">
    <property type="entry name" value="DNase I-like"/>
    <property type="match status" value="1"/>
</dbReference>
<proteinExistence type="predicted"/>
<organism evidence="2 3">
    <name type="scientific">Neolewinella agarilytica</name>
    <dbReference type="NCBI Taxonomy" id="478744"/>
    <lineage>
        <taxon>Bacteria</taxon>
        <taxon>Pseudomonadati</taxon>
        <taxon>Bacteroidota</taxon>
        <taxon>Saprospiria</taxon>
        <taxon>Saprospirales</taxon>
        <taxon>Lewinellaceae</taxon>
        <taxon>Neolewinella</taxon>
    </lineage>
</organism>
<evidence type="ECO:0000313" key="2">
    <source>
        <dbReference type="EMBL" id="SEP56706.1"/>
    </source>
</evidence>
<gene>
    <name evidence="2" type="ORF">SAMN05444359_10161</name>
</gene>